<sequence>MDKVTFLIQSFRRKSLFVILAWILLSAIPIVSGSAAALSQPNEAYKQKVLRQVAQDWIQVGVGLYRRRSYEAAERSFLRAHEYQKYLIDAERGKLNELLKEAHIAALERKYILEHIQKAHKSVNQNRLIETKAHLEKVRDNEFLTETEREKLDELLEKTKKASTTAFER</sequence>
<dbReference type="AlphaFoldDB" id="X1GLU3"/>
<organism evidence="1">
    <name type="scientific">marine sediment metagenome</name>
    <dbReference type="NCBI Taxonomy" id="412755"/>
    <lineage>
        <taxon>unclassified sequences</taxon>
        <taxon>metagenomes</taxon>
        <taxon>ecological metagenomes</taxon>
    </lineage>
</organism>
<proteinExistence type="predicted"/>
<dbReference type="EMBL" id="BARU01007197">
    <property type="protein sequence ID" value="GAH42579.1"/>
    <property type="molecule type" value="Genomic_DNA"/>
</dbReference>
<gene>
    <name evidence="1" type="ORF">S03H2_14193</name>
</gene>
<protein>
    <submittedName>
        <fullName evidence="1">Uncharacterized protein</fullName>
    </submittedName>
</protein>
<feature type="non-terminal residue" evidence="1">
    <location>
        <position position="169"/>
    </location>
</feature>
<name>X1GLU3_9ZZZZ</name>
<evidence type="ECO:0000313" key="1">
    <source>
        <dbReference type="EMBL" id="GAH42579.1"/>
    </source>
</evidence>
<comment type="caution">
    <text evidence="1">The sequence shown here is derived from an EMBL/GenBank/DDBJ whole genome shotgun (WGS) entry which is preliminary data.</text>
</comment>
<reference evidence="1" key="1">
    <citation type="journal article" date="2014" name="Front. Microbiol.">
        <title>High frequency of phylogenetically diverse reductive dehalogenase-homologous genes in deep subseafloor sedimentary metagenomes.</title>
        <authorList>
            <person name="Kawai M."/>
            <person name="Futagami T."/>
            <person name="Toyoda A."/>
            <person name="Takaki Y."/>
            <person name="Nishi S."/>
            <person name="Hori S."/>
            <person name="Arai W."/>
            <person name="Tsubouchi T."/>
            <person name="Morono Y."/>
            <person name="Uchiyama I."/>
            <person name="Ito T."/>
            <person name="Fujiyama A."/>
            <person name="Inagaki F."/>
            <person name="Takami H."/>
        </authorList>
    </citation>
    <scope>NUCLEOTIDE SEQUENCE</scope>
    <source>
        <strain evidence="1">Expedition CK06-06</strain>
    </source>
</reference>
<accession>X1GLU3</accession>